<dbReference type="InterPro" id="IPR004045">
    <property type="entry name" value="Glutathione_S-Trfase_N"/>
</dbReference>
<dbReference type="InterPro" id="IPR050213">
    <property type="entry name" value="GST_superfamily"/>
</dbReference>
<evidence type="ECO:0000313" key="6">
    <source>
        <dbReference type="EMBL" id="AEW43451.1"/>
    </source>
</evidence>
<evidence type="ECO:0000256" key="3">
    <source>
        <dbReference type="ARBA" id="ARBA00049616"/>
    </source>
</evidence>
<evidence type="ECO:0000256" key="2">
    <source>
        <dbReference type="ARBA" id="ARBA00022613"/>
    </source>
</evidence>
<feature type="domain" description="GST N-terminal" evidence="4">
    <location>
        <begin position="7"/>
        <end position="84"/>
    </location>
</feature>
<keyword evidence="6" id="KW-0808">Transferase</keyword>
<dbReference type="CDD" id="cd03192">
    <property type="entry name" value="GST_C_Sigma_like"/>
    <property type="match status" value="1"/>
</dbReference>
<dbReference type="SFLD" id="SFLDG00363">
    <property type="entry name" value="AMPS_(cytGST):_Alpha-__Mu-__Pi"/>
    <property type="match status" value="1"/>
</dbReference>
<dbReference type="PROSITE" id="PS50405">
    <property type="entry name" value="GST_CTER"/>
    <property type="match status" value="1"/>
</dbReference>
<evidence type="ECO:0000259" key="4">
    <source>
        <dbReference type="PROSITE" id="PS50404"/>
    </source>
</evidence>
<dbReference type="InterPro" id="IPR036282">
    <property type="entry name" value="Glutathione-S-Trfase_C_sf"/>
</dbReference>
<dbReference type="Gene3D" id="1.20.1050.10">
    <property type="match status" value="1"/>
</dbReference>
<dbReference type="InterPro" id="IPR040079">
    <property type="entry name" value="Glutathione_S-Trfase"/>
</dbReference>
<sequence length="214" mass="24869">MADKSKHSYKLLYFQSRGVAELIRLLFKVAEVDFEDKRYSREEWPSQKEAQPLKALPVLEVDGKKYCLSAAIARYLAEEFGLMGSCPLDVLRINEIQEAVTEMFKDFFEIFYEKDKDKKVTMLQKTNKETLPKFLDFYEKRLKENNKGEGWVVGDKLTLADLVLYNTFHTITLFMSMAGLNALEKRPLLQAHYARVEALPQIAAWIKARPETEN</sequence>
<evidence type="ECO:0000259" key="5">
    <source>
        <dbReference type="PROSITE" id="PS50405"/>
    </source>
</evidence>
<protein>
    <submittedName>
        <fullName evidence="6">Glutathione S-transferase sigma-class</fullName>
    </submittedName>
</protein>
<feature type="domain" description="GST C-terminal" evidence="5">
    <location>
        <begin position="86"/>
        <end position="214"/>
    </location>
</feature>
<dbReference type="EMBL" id="JN642123">
    <property type="protein sequence ID" value="AEW43451.1"/>
    <property type="molecule type" value="mRNA"/>
</dbReference>
<dbReference type="GO" id="GO:0006749">
    <property type="term" value="P:glutathione metabolic process"/>
    <property type="evidence" value="ECO:0007669"/>
    <property type="project" value="TreeGrafter"/>
</dbReference>
<dbReference type="InterPro" id="IPR004046">
    <property type="entry name" value="GST_C"/>
</dbReference>
<dbReference type="SFLD" id="SFLDS00019">
    <property type="entry name" value="Glutathione_Transferase_(cytos"/>
    <property type="match status" value="1"/>
</dbReference>
<dbReference type="PROSITE" id="PS50404">
    <property type="entry name" value="GST_NTER"/>
    <property type="match status" value="1"/>
</dbReference>
<dbReference type="SFLD" id="SFLDG01205">
    <property type="entry name" value="AMPS.1"/>
    <property type="match status" value="1"/>
</dbReference>
<dbReference type="PANTHER" id="PTHR11571:SF150">
    <property type="entry name" value="GLUTATHIONE S-TRANSFERASE"/>
    <property type="match status" value="1"/>
</dbReference>
<comment type="function">
    <text evidence="3">S-crystallins are structural components of squids and octopi eye lens. Contains relatively little if any GST activity.</text>
</comment>
<keyword evidence="2" id="KW-0273">Eye lens protein</keyword>
<accession>G9IBV2</accession>
<dbReference type="Pfam" id="PF14497">
    <property type="entry name" value="GST_C_3"/>
    <property type="match status" value="1"/>
</dbReference>
<dbReference type="AlphaFoldDB" id="G9IBV2"/>
<proteinExistence type="evidence at transcript level"/>
<dbReference type="Gene3D" id="3.40.30.10">
    <property type="entry name" value="Glutaredoxin"/>
    <property type="match status" value="1"/>
</dbReference>
<dbReference type="InterPro" id="IPR036249">
    <property type="entry name" value="Thioredoxin-like_sf"/>
</dbReference>
<dbReference type="FunFam" id="1.20.1050.10:FF:000030">
    <property type="entry name" value="Glutathione S-transferase S1"/>
    <property type="match status" value="1"/>
</dbReference>
<comment type="similarity">
    <text evidence="1">Belongs to the GST superfamily.</text>
</comment>
<dbReference type="FunFam" id="3.40.30.10:FF:000035">
    <property type="entry name" value="hematopoietic prostaglandin D synthase"/>
    <property type="match status" value="1"/>
</dbReference>
<organism evidence="6">
    <name type="scientific">Solen grandis</name>
    <name type="common">grand razor shell</name>
    <dbReference type="NCBI Taxonomy" id="165599"/>
    <lineage>
        <taxon>Eukaryota</taxon>
        <taxon>Metazoa</taxon>
        <taxon>Spiralia</taxon>
        <taxon>Lophotrochozoa</taxon>
        <taxon>Mollusca</taxon>
        <taxon>Bivalvia</taxon>
        <taxon>Autobranchia</taxon>
        <taxon>Heteroconchia</taxon>
        <taxon>Euheterodonta</taxon>
        <taxon>Imparidentia</taxon>
        <taxon>Adapedonta</taxon>
        <taxon>Solenoidea</taxon>
        <taxon>Solenidae</taxon>
        <taxon>Solen</taxon>
    </lineage>
</organism>
<name>G9IBV2_9BIVA</name>
<dbReference type="GO" id="GO:0005212">
    <property type="term" value="F:structural constituent of eye lens"/>
    <property type="evidence" value="ECO:0007669"/>
    <property type="project" value="UniProtKB-KW"/>
</dbReference>
<evidence type="ECO:0000256" key="1">
    <source>
        <dbReference type="ARBA" id="ARBA00007409"/>
    </source>
</evidence>
<dbReference type="Pfam" id="PF02798">
    <property type="entry name" value="GST_N"/>
    <property type="match status" value="1"/>
</dbReference>
<dbReference type="PANTHER" id="PTHR11571">
    <property type="entry name" value="GLUTATHIONE S-TRANSFERASE"/>
    <property type="match status" value="1"/>
</dbReference>
<dbReference type="CDD" id="cd03039">
    <property type="entry name" value="GST_N_Sigma_like"/>
    <property type="match status" value="1"/>
</dbReference>
<dbReference type="InterPro" id="IPR010987">
    <property type="entry name" value="Glutathione-S-Trfase_C-like"/>
</dbReference>
<dbReference type="GO" id="GO:0004364">
    <property type="term" value="F:glutathione transferase activity"/>
    <property type="evidence" value="ECO:0007669"/>
    <property type="project" value="TreeGrafter"/>
</dbReference>
<reference evidence="6" key="1">
    <citation type="journal article" date="2011" name="Fish Shellfish Immunol.">
        <title>Molecular cloning and mRNA expression of two peptidoglycan recognition protein (PGRP) genes from mollusk Solen grandis.</title>
        <authorList>
            <person name="Wei X."/>
            <person name="Yang J."/>
            <person name="Yang D."/>
            <person name="Xu J."/>
            <person name="Liu X."/>
            <person name="Yang J."/>
            <person name="Fang J."/>
            <person name="Qiao H."/>
        </authorList>
    </citation>
    <scope>NUCLEOTIDE SEQUENCE</scope>
</reference>
<dbReference type="SUPFAM" id="SSF52833">
    <property type="entry name" value="Thioredoxin-like"/>
    <property type="match status" value="1"/>
</dbReference>
<gene>
    <name evidence="6" type="primary">GST</name>
</gene>
<dbReference type="SUPFAM" id="SSF47616">
    <property type="entry name" value="GST C-terminal domain-like"/>
    <property type="match status" value="1"/>
</dbReference>